<reference evidence="1 2" key="1">
    <citation type="journal article" date="2019" name="Sci. Rep.">
        <title>Orb-weaving spider Araneus ventricosus genome elucidates the spidroin gene catalogue.</title>
        <authorList>
            <person name="Kono N."/>
            <person name="Nakamura H."/>
            <person name="Ohtoshi R."/>
            <person name="Moran D.A.P."/>
            <person name="Shinohara A."/>
            <person name="Yoshida Y."/>
            <person name="Fujiwara M."/>
            <person name="Mori M."/>
            <person name="Tomita M."/>
            <person name="Arakawa K."/>
        </authorList>
    </citation>
    <scope>NUCLEOTIDE SEQUENCE [LARGE SCALE GENOMIC DNA]</scope>
</reference>
<comment type="caution">
    <text evidence="1">The sequence shown here is derived from an EMBL/GenBank/DDBJ whole genome shotgun (WGS) entry which is preliminary data.</text>
</comment>
<name>A0A4Y2TA78_ARAVE</name>
<feature type="non-terminal residue" evidence="1">
    <location>
        <position position="32"/>
    </location>
</feature>
<sequence>MQITLHLRHPMKGYVPHRRVPNTPVKVVAASA</sequence>
<organism evidence="1 2">
    <name type="scientific">Araneus ventricosus</name>
    <name type="common">Orbweaver spider</name>
    <name type="synonym">Epeira ventricosa</name>
    <dbReference type="NCBI Taxonomy" id="182803"/>
    <lineage>
        <taxon>Eukaryota</taxon>
        <taxon>Metazoa</taxon>
        <taxon>Ecdysozoa</taxon>
        <taxon>Arthropoda</taxon>
        <taxon>Chelicerata</taxon>
        <taxon>Arachnida</taxon>
        <taxon>Araneae</taxon>
        <taxon>Araneomorphae</taxon>
        <taxon>Entelegynae</taxon>
        <taxon>Araneoidea</taxon>
        <taxon>Araneidae</taxon>
        <taxon>Araneus</taxon>
    </lineage>
</organism>
<protein>
    <submittedName>
        <fullName evidence="1">Uncharacterized protein</fullName>
    </submittedName>
</protein>
<evidence type="ECO:0000313" key="2">
    <source>
        <dbReference type="Proteomes" id="UP000499080"/>
    </source>
</evidence>
<dbReference type="EMBL" id="BGPR01026981">
    <property type="protein sequence ID" value="GBN97121.1"/>
    <property type="molecule type" value="Genomic_DNA"/>
</dbReference>
<dbReference type="Proteomes" id="UP000499080">
    <property type="component" value="Unassembled WGS sequence"/>
</dbReference>
<dbReference type="AlphaFoldDB" id="A0A4Y2TA78"/>
<accession>A0A4Y2TA78</accession>
<evidence type="ECO:0000313" key="1">
    <source>
        <dbReference type="EMBL" id="GBN97121.1"/>
    </source>
</evidence>
<keyword evidence="2" id="KW-1185">Reference proteome</keyword>
<proteinExistence type="predicted"/>
<gene>
    <name evidence="1" type="ORF">AVEN_163687_1</name>
</gene>